<organism evidence="4 5">
    <name type="scientific">Mytilus coruscus</name>
    <name type="common">Sea mussel</name>
    <dbReference type="NCBI Taxonomy" id="42192"/>
    <lineage>
        <taxon>Eukaryota</taxon>
        <taxon>Metazoa</taxon>
        <taxon>Spiralia</taxon>
        <taxon>Lophotrochozoa</taxon>
        <taxon>Mollusca</taxon>
        <taxon>Bivalvia</taxon>
        <taxon>Autobranchia</taxon>
        <taxon>Pteriomorphia</taxon>
        <taxon>Mytilida</taxon>
        <taxon>Mytiloidea</taxon>
        <taxon>Mytilidae</taxon>
        <taxon>Mytilinae</taxon>
        <taxon>Mytilus</taxon>
    </lineage>
</organism>
<reference evidence="4 5" key="1">
    <citation type="submission" date="2020-06" db="EMBL/GenBank/DDBJ databases">
        <authorList>
            <person name="Li R."/>
            <person name="Bekaert M."/>
        </authorList>
    </citation>
    <scope>NUCLEOTIDE SEQUENCE [LARGE SCALE GENOMIC DNA]</scope>
    <source>
        <strain evidence="5">wild</strain>
    </source>
</reference>
<evidence type="ECO:0000256" key="2">
    <source>
        <dbReference type="SAM" id="SignalP"/>
    </source>
</evidence>
<keyword evidence="1" id="KW-0479">Metal-binding</keyword>
<dbReference type="OrthoDB" id="6104655at2759"/>
<feature type="chain" id="PRO_5026973437" description="B box-type domain-containing protein" evidence="2">
    <location>
        <begin position="21"/>
        <end position="151"/>
    </location>
</feature>
<dbReference type="PROSITE" id="PS50119">
    <property type="entry name" value="ZF_BBOX"/>
    <property type="match status" value="1"/>
</dbReference>
<evidence type="ECO:0000313" key="5">
    <source>
        <dbReference type="Proteomes" id="UP000507470"/>
    </source>
</evidence>
<keyword evidence="5" id="KW-1185">Reference proteome</keyword>
<dbReference type="Gene3D" id="3.30.160.60">
    <property type="entry name" value="Classic Zinc Finger"/>
    <property type="match status" value="1"/>
</dbReference>
<protein>
    <recommendedName>
        <fullName evidence="3">B box-type domain-containing protein</fullName>
    </recommendedName>
</protein>
<feature type="domain" description="B box-type" evidence="3">
    <location>
        <begin position="21"/>
        <end position="68"/>
    </location>
</feature>
<keyword evidence="1" id="KW-0863">Zinc-finger</keyword>
<gene>
    <name evidence="4" type="ORF">MCOR_49425</name>
</gene>
<feature type="signal peptide" evidence="2">
    <location>
        <begin position="1"/>
        <end position="20"/>
    </location>
</feature>
<proteinExistence type="predicted"/>
<keyword evidence="1" id="KW-0862">Zinc</keyword>
<accession>A0A6J8E9W3</accession>
<evidence type="ECO:0000259" key="3">
    <source>
        <dbReference type="PROSITE" id="PS50119"/>
    </source>
</evidence>
<dbReference type="CDD" id="cd19757">
    <property type="entry name" value="Bbox1"/>
    <property type="match status" value="1"/>
</dbReference>
<dbReference type="AlphaFoldDB" id="A0A6J8E9W3"/>
<evidence type="ECO:0000313" key="4">
    <source>
        <dbReference type="EMBL" id="CAC5416846.1"/>
    </source>
</evidence>
<dbReference type="GO" id="GO:0008270">
    <property type="term" value="F:zinc ion binding"/>
    <property type="evidence" value="ECO:0007669"/>
    <property type="project" value="UniProtKB-KW"/>
</dbReference>
<dbReference type="Proteomes" id="UP000507470">
    <property type="component" value="Unassembled WGS sequence"/>
</dbReference>
<dbReference type="EMBL" id="CACVKT020008715">
    <property type="protein sequence ID" value="CAC5416846.1"/>
    <property type="molecule type" value="Genomic_DNA"/>
</dbReference>
<keyword evidence="2" id="KW-0732">Signal</keyword>
<name>A0A6J8E9W3_MYTCO</name>
<sequence>MSYHFLINFTCSLFLLATSSQNCGVCELRHILRPSIAWCTECDEGLCTECHEHHSLSNTSRSHSLIPITEYQKLPTDLLKVTQYCGEQNEKYQIYCKKHESPCCSKCKTIKNVRISSIQMTSFIMPKPPMPWEIEETLVEVEKNLQKICQH</sequence>
<dbReference type="InterPro" id="IPR000315">
    <property type="entry name" value="Znf_B-box"/>
</dbReference>
<evidence type="ECO:0000256" key="1">
    <source>
        <dbReference type="PROSITE-ProRule" id="PRU00024"/>
    </source>
</evidence>